<dbReference type="RefSeq" id="WP_241793231.1">
    <property type="nucleotide sequence ID" value="NZ_JALBUU010000027.1"/>
</dbReference>
<comment type="caution">
    <text evidence="2">The sequence shown here is derived from an EMBL/GenBank/DDBJ whole genome shotgun (WGS) entry which is preliminary data.</text>
</comment>
<evidence type="ECO:0000256" key="1">
    <source>
        <dbReference type="SAM" id="Phobius"/>
    </source>
</evidence>
<evidence type="ECO:0000313" key="2">
    <source>
        <dbReference type="EMBL" id="MCI0754971.1"/>
    </source>
</evidence>
<dbReference type="Proteomes" id="UP001201985">
    <property type="component" value="Unassembled WGS sequence"/>
</dbReference>
<protein>
    <submittedName>
        <fullName evidence="2">Uncharacterized protein</fullName>
    </submittedName>
</protein>
<evidence type="ECO:0000313" key="3">
    <source>
        <dbReference type="Proteomes" id="UP001201985"/>
    </source>
</evidence>
<reference evidence="2 3" key="1">
    <citation type="submission" date="2022-03" db="EMBL/GenBank/DDBJ databases">
        <title>Complete genome analysis of Roseomonas KG 17.1 : a prolific producer of plant growth promoters.</title>
        <authorList>
            <person name="Saadouli I."/>
            <person name="Najjari A."/>
            <person name="Mosbah A."/>
            <person name="Ouzari H.I."/>
        </authorList>
    </citation>
    <scope>NUCLEOTIDE SEQUENCE [LARGE SCALE GENOMIC DNA]</scope>
    <source>
        <strain evidence="2 3">KG17-1</strain>
    </source>
</reference>
<proteinExistence type="predicted"/>
<keyword evidence="1" id="KW-0472">Membrane</keyword>
<name>A0ABS9W6Q0_9PROT</name>
<keyword evidence="1" id="KW-1133">Transmembrane helix</keyword>
<dbReference type="EMBL" id="JALBUU010000027">
    <property type="protein sequence ID" value="MCI0754971.1"/>
    <property type="molecule type" value="Genomic_DNA"/>
</dbReference>
<feature type="transmembrane region" description="Helical" evidence="1">
    <location>
        <begin position="20"/>
        <end position="46"/>
    </location>
</feature>
<keyword evidence="3" id="KW-1185">Reference proteome</keyword>
<keyword evidence="1" id="KW-0812">Transmembrane</keyword>
<accession>A0ABS9W6Q0</accession>
<gene>
    <name evidence="2" type="ORF">MON41_14705</name>
</gene>
<organism evidence="2 3">
    <name type="scientific">Teichococcus vastitatis</name>
    <dbReference type="NCBI Taxonomy" id="2307076"/>
    <lineage>
        <taxon>Bacteria</taxon>
        <taxon>Pseudomonadati</taxon>
        <taxon>Pseudomonadota</taxon>
        <taxon>Alphaproteobacteria</taxon>
        <taxon>Acetobacterales</taxon>
        <taxon>Roseomonadaceae</taxon>
        <taxon>Roseomonas</taxon>
    </lineage>
</organism>
<sequence length="47" mass="4862">MVMGGTARHLGAPQEGLGRWPIQVTVVLGAWSALVAIGVVVAAYAWT</sequence>